<dbReference type="EMBL" id="JACTNZ010000006">
    <property type="protein sequence ID" value="KAG5544080.1"/>
    <property type="molecule type" value="Genomic_DNA"/>
</dbReference>
<name>A0AAV6JVD9_9ERIC</name>
<protein>
    <submittedName>
        <fullName evidence="1">Uncharacterized protein</fullName>
    </submittedName>
</protein>
<organism evidence="1 2">
    <name type="scientific">Rhododendron griersonianum</name>
    <dbReference type="NCBI Taxonomy" id="479676"/>
    <lineage>
        <taxon>Eukaryota</taxon>
        <taxon>Viridiplantae</taxon>
        <taxon>Streptophyta</taxon>
        <taxon>Embryophyta</taxon>
        <taxon>Tracheophyta</taxon>
        <taxon>Spermatophyta</taxon>
        <taxon>Magnoliopsida</taxon>
        <taxon>eudicotyledons</taxon>
        <taxon>Gunneridae</taxon>
        <taxon>Pentapetalae</taxon>
        <taxon>asterids</taxon>
        <taxon>Ericales</taxon>
        <taxon>Ericaceae</taxon>
        <taxon>Ericoideae</taxon>
        <taxon>Rhodoreae</taxon>
        <taxon>Rhododendron</taxon>
    </lineage>
</organism>
<accession>A0AAV6JVD9</accession>
<gene>
    <name evidence="1" type="ORF">RHGRI_016732</name>
</gene>
<dbReference type="Proteomes" id="UP000823749">
    <property type="component" value="Chromosome 6"/>
</dbReference>
<dbReference type="AlphaFoldDB" id="A0AAV6JVD9"/>
<reference evidence="1 2" key="1">
    <citation type="submission" date="2020-08" db="EMBL/GenBank/DDBJ databases">
        <title>Plant Genome Project.</title>
        <authorList>
            <person name="Zhang R.-G."/>
        </authorList>
    </citation>
    <scope>NUCLEOTIDE SEQUENCE [LARGE SCALE GENOMIC DNA]</scope>
    <source>
        <strain evidence="1">WSP0</strain>
        <tissue evidence="1">Leaf</tissue>
    </source>
</reference>
<comment type="caution">
    <text evidence="1">The sequence shown here is derived from an EMBL/GenBank/DDBJ whole genome shotgun (WGS) entry which is preliminary data.</text>
</comment>
<keyword evidence="2" id="KW-1185">Reference proteome</keyword>
<sequence>MQTKWVPEKKGRPKCPILYTLDLEEEWVVDWCIMPKRQLSGHQKRIKKQKTEALINSQKGAIKKFFSSNENVQSSVEEHENLVIDVAENLVNEEQVEEECEDLGGEEAYQCVNESSNESSRDVNQNEDLNVECAPVNIDDPCNWDNMDQKLRDLLVERGPVRRNGDATFPKDDNEKSRHFSSVHYIRNYPMERNMIENG</sequence>
<proteinExistence type="predicted"/>
<evidence type="ECO:0000313" key="2">
    <source>
        <dbReference type="Proteomes" id="UP000823749"/>
    </source>
</evidence>
<evidence type="ECO:0000313" key="1">
    <source>
        <dbReference type="EMBL" id="KAG5544080.1"/>
    </source>
</evidence>